<reference evidence="2" key="1">
    <citation type="submission" date="2017-09" db="EMBL/GenBank/DDBJ databases">
        <title>Contemporary evolution of a Lepidopteran species, Heliothis virescens, in response to modern agricultural practices.</title>
        <authorList>
            <person name="Fritz M.L."/>
            <person name="Deyonke A.M."/>
            <person name="Papanicolaou A."/>
            <person name="Micinski S."/>
            <person name="Westbrook J."/>
            <person name="Gould F."/>
        </authorList>
    </citation>
    <scope>NUCLEOTIDE SEQUENCE [LARGE SCALE GENOMIC DNA]</scope>
    <source>
        <strain evidence="2">HvINT-</strain>
        <tissue evidence="2">Whole body</tissue>
    </source>
</reference>
<evidence type="ECO:0000313" key="2">
    <source>
        <dbReference type="EMBL" id="PCG68812.1"/>
    </source>
</evidence>
<feature type="region of interest" description="Disordered" evidence="1">
    <location>
        <begin position="114"/>
        <end position="135"/>
    </location>
</feature>
<protein>
    <submittedName>
        <fullName evidence="2">Uncharacterized protein</fullName>
    </submittedName>
</protein>
<dbReference type="STRING" id="7102.A0A2A4JBK7"/>
<dbReference type="AlphaFoldDB" id="A0A2A4JBK7"/>
<feature type="compositionally biased region" description="Polar residues" evidence="1">
    <location>
        <begin position="120"/>
        <end position="129"/>
    </location>
</feature>
<organism evidence="2">
    <name type="scientific">Heliothis virescens</name>
    <name type="common">Tobacco budworm moth</name>
    <dbReference type="NCBI Taxonomy" id="7102"/>
    <lineage>
        <taxon>Eukaryota</taxon>
        <taxon>Metazoa</taxon>
        <taxon>Ecdysozoa</taxon>
        <taxon>Arthropoda</taxon>
        <taxon>Hexapoda</taxon>
        <taxon>Insecta</taxon>
        <taxon>Pterygota</taxon>
        <taxon>Neoptera</taxon>
        <taxon>Endopterygota</taxon>
        <taxon>Lepidoptera</taxon>
        <taxon>Glossata</taxon>
        <taxon>Ditrysia</taxon>
        <taxon>Noctuoidea</taxon>
        <taxon>Noctuidae</taxon>
        <taxon>Heliothinae</taxon>
        <taxon>Heliothis</taxon>
    </lineage>
</organism>
<name>A0A2A4JBK7_HELVI</name>
<sequence length="295" mass="32887">MSMPNDLEVAKGTLLASLQEKRNQILRNEQCAPQMTPIEKQNTHPTLLKELQAKQASFKLKRSGSLEGQLSSPMEAHNVFVGMSGNRDVINCSDQSNAGLNRRASASSIDPKQIEEEQCDQNIGNNTYGDRSKPKKKSVSFCDQVILVSTAEDQEDDSYIPNPILERINATHNPAYMSKHPANFRDPCPTPAHTPAQLHPMNQAINNAYYHRVPQTSAATTMPSNNYTTNRQYAHNMSNTIHSPYQSVPTNSPAYQSYHNPPTSYASSEYSSRYHRRIVQTTTPSHLTRGSAATR</sequence>
<gene>
    <name evidence="2" type="ORF">B5V51_4849</name>
</gene>
<dbReference type="EMBL" id="NWSH01002252">
    <property type="protein sequence ID" value="PCG68812.1"/>
    <property type="molecule type" value="Genomic_DNA"/>
</dbReference>
<evidence type="ECO:0000256" key="1">
    <source>
        <dbReference type="SAM" id="MobiDB-lite"/>
    </source>
</evidence>
<comment type="caution">
    <text evidence="2">The sequence shown here is derived from an EMBL/GenBank/DDBJ whole genome shotgun (WGS) entry which is preliminary data.</text>
</comment>
<accession>A0A2A4JBK7</accession>
<proteinExistence type="predicted"/>